<evidence type="ECO:0000256" key="1">
    <source>
        <dbReference type="SAM" id="Phobius"/>
    </source>
</evidence>
<organism evidence="2 3">
    <name type="scientific">Candidatus Nomurabacteria bacterium RIFCSPHIGHO2_01_FULL_42_16</name>
    <dbReference type="NCBI Taxonomy" id="1801743"/>
    <lineage>
        <taxon>Bacteria</taxon>
        <taxon>Candidatus Nomuraibacteriota</taxon>
    </lineage>
</organism>
<feature type="transmembrane region" description="Helical" evidence="1">
    <location>
        <begin position="81"/>
        <end position="100"/>
    </location>
</feature>
<comment type="caution">
    <text evidence="2">The sequence shown here is derived from an EMBL/GenBank/DDBJ whole genome shotgun (WGS) entry which is preliminary data.</text>
</comment>
<dbReference type="AlphaFoldDB" id="A0A1F6VLL8"/>
<dbReference type="EMBL" id="MFTT01000004">
    <property type="protein sequence ID" value="OGI70523.1"/>
    <property type="molecule type" value="Genomic_DNA"/>
</dbReference>
<name>A0A1F6VLL8_9BACT</name>
<keyword evidence="1" id="KW-0812">Transmembrane</keyword>
<feature type="transmembrane region" description="Helical" evidence="1">
    <location>
        <begin position="45"/>
        <end position="69"/>
    </location>
</feature>
<reference evidence="2 3" key="1">
    <citation type="journal article" date="2016" name="Nat. Commun.">
        <title>Thousands of microbial genomes shed light on interconnected biogeochemical processes in an aquifer system.</title>
        <authorList>
            <person name="Anantharaman K."/>
            <person name="Brown C.T."/>
            <person name="Hug L.A."/>
            <person name="Sharon I."/>
            <person name="Castelle C.J."/>
            <person name="Probst A.J."/>
            <person name="Thomas B.C."/>
            <person name="Singh A."/>
            <person name="Wilkins M.J."/>
            <person name="Karaoz U."/>
            <person name="Brodie E.L."/>
            <person name="Williams K.H."/>
            <person name="Hubbard S.S."/>
            <person name="Banfield J.F."/>
        </authorList>
    </citation>
    <scope>NUCLEOTIDE SEQUENCE [LARGE SCALE GENOMIC DNA]</scope>
</reference>
<keyword evidence="1" id="KW-1133">Transmembrane helix</keyword>
<protein>
    <submittedName>
        <fullName evidence="2">Uncharacterized protein</fullName>
    </submittedName>
</protein>
<proteinExistence type="predicted"/>
<keyword evidence="1" id="KW-0472">Membrane</keyword>
<accession>A0A1F6VLL8</accession>
<sequence length="316" mass="36653">MQISEIVVISVTAFFFLFLLVKPHLSKVGFNPIEGVKSSSGFDLFMRYLSAIVAFSWYPIIFFYFYYIWKSWIWIPIAEGSFRWLILVILGILFAGWAINEFNRAEWKRMKWSLIWMVSILMISEVVRYHVTKDDPPPTDDQVNSNLVFIKPAEVVKQETQVKSEPTPQKKEKPKPKVVEVEVHKTIYTVLARTEHVIMPGKTVIEHLKPTLPKNVHWQIVNFFAEDSIKTIYNCFNFPWDKKEGPIEGWLTPEKEPTEEDLLSGKLDLGHSPTCTQGAVSIGMTNSLRDRPVKVVIHYYDEPIDVVSKKKVEVKF</sequence>
<gene>
    <name evidence="2" type="ORF">A2824_00995</name>
</gene>
<dbReference type="Proteomes" id="UP000178059">
    <property type="component" value="Unassembled WGS sequence"/>
</dbReference>
<evidence type="ECO:0000313" key="3">
    <source>
        <dbReference type="Proteomes" id="UP000178059"/>
    </source>
</evidence>
<feature type="transmembrane region" description="Helical" evidence="1">
    <location>
        <begin position="6"/>
        <end position="25"/>
    </location>
</feature>
<evidence type="ECO:0000313" key="2">
    <source>
        <dbReference type="EMBL" id="OGI70523.1"/>
    </source>
</evidence>